<proteinExistence type="predicted"/>
<organism evidence="1 2">
    <name type="scientific">Staphylothermus marinus (strain ATCC 43588 / DSM 3639 / JCM 9404 / F1)</name>
    <dbReference type="NCBI Taxonomy" id="399550"/>
    <lineage>
        <taxon>Archaea</taxon>
        <taxon>Thermoproteota</taxon>
        <taxon>Thermoprotei</taxon>
        <taxon>Desulfurococcales</taxon>
        <taxon>Desulfurococcaceae</taxon>
        <taxon>Staphylothermus</taxon>
    </lineage>
</organism>
<dbReference type="RefSeq" id="WP_011838832.1">
    <property type="nucleotide sequence ID" value="NC_009033.1"/>
</dbReference>
<evidence type="ECO:0000313" key="1">
    <source>
        <dbReference type="EMBL" id="ABN69641.1"/>
    </source>
</evidence>
<sequence length="116" mass="13764">MEIVFEQPYFIDEDVVKQRFIVRSRNILWKGNVEAARIDNLGFDKIKKLISNSLLDANRGYTYKMVGRINSRYMYEVRLVKNNNLKYDNVSSVQIKIYETNGKTFMNMDIVPHDYV</sequence>
<reference evidence="1 2" key="2">
    <citation type="journal article" date="2009" name="Stand. Genomic Sci.">
        <title>Complete genome sequence of Staphylothermus marinus Stetter and Fiala 1986 type strain F1.</title>
        <authorList>
            <person name="Anderson I.J."/>
            <person name="Sun H."/>
            <person name="Lapidus A."/>
            <person name="Copeland A."/>
            <person name="Glavina Del Rio T."/>
            <person name="Tice H."/>
            <person name="Dalin E."/>
            <person name="Lucas S."/>
            <person name="Barry K."/>
            <person name="Land M."/>
            <person name="Richardson P."/>
            <person name="Huber H."/>
            <person name="Kyrpides N.C."/>
        </authorList>
    </citation>
    <scope>NUCLEOTIDE SEQUENCE [LARGE SCALE GENOMIC DNA]</scope>
    <source>
        <strain evidence="2">ATCC 43588 / DSM 3639 / JCM 9404 / F1</strain>
    </source>
</reference>
<dbReference type="KEGG" id="smr:Smar_0534"/>
<protein>
    <submittedName>
        <fullName evidence="1">Uncharacterized protein</fullName>
    </submittedName>
</protein>
<accession>A3DLY1</accession>
<dbReference type="EMBL" id="CP000575">
    <property type="protein sequence ID" value="ABN69641.1"/>
    <property type="molecule type" value="Genomic_DNA"/>
</dbReference>
<keyword evidence="2" id="KW-1185">Reference proteome</keyword>
<dbReference type="AlphaFoldDB" id="A3DLY1"/>
<dbReference type="HOGENOM" id="CLU_2091397_0_0_2"/>
<gene>
    <name evidence="1" type="ordered locus">Smar_0534</name>
</gene>
<name>A3DLY1_STAMF</name>
<dbReference type="eggNOG" id="arCOG12408">
    <property type="taxonomic scope" value="Archaea"/>
</dbReference>
<reference evidence="2" key="1">
    <citation type="journal article" date="2009" name="BMC Genomics">
        <title>The complete genome sequence of Staphylothermus marinus reveals differences in sulfur metabolism among heterotrophic Crenarchaeota.</title>
        <authorList>
            <person name="Anderson I.J."/>
            <person name="Dharmarajan L."/>
            <person name="Rodriguez J."/>
            <person name="Hooper S."/>
            <person name="Porat I."/>
            <person name="Ulrich L.E."/>
            <person name="Elkins J.G."/>
            <person name="Mavromatis K."/>
            <person name="Sun H."/>
            <person name="Land M."/>
            <person name="Lapidus A."/>
            <person name="Lucas S."/>
            <person name="Barry K."/>
            <person name="Huber H."/>
            <person name="Zhulin I.B."/>
            <person name="Whitman W.B."/>
            <person name="Mukhopadhyay B."/>
            <person name="Woese C."/>
            <person name="Bristow J."/>
            <person name="Kyrpides N."/>
        </authorList>
    </citation>
    <scope>NUCLEOTIDE SEQUENCE [LARGE SCALE GENOMIC DNA]</scope>
    <source>
        <strain evidence="2">ATCC 43588 / DSM 3639 / JCM 9404 / F1</strain>
    </source>
</reference>
<dbReference type="Proteomes" id="UP000000254">
    <property type="component" value="Chromosome"/>
</dbReference>
<dbReference type="GeneID" id="4906506"/>
<evidence type="ECO:0000313" key="2">
    <source>
        <dbReference type="Proteomes" id="UP000000254"/>
    </source>
</evidence>
<dbReference type="OrthoDB" id="374362at2157"/>